<dbReference type="InterPro" id="IPR003369">
    <property type="entry name" value="TatA/B/E"/>
</dbReference>
<evidence type="ECO:0000256" key="3">
    <source>
        <dbReference type="ARBA" id="ARBA00022692"/>
    </source>
</evidence>
<dbReference type="PATRIC" id="fig|69370.6.peg.1395"/>
<protein>
    <submittedName>
        <fullName evidence="9">Sec-independent protein translocase protein TatB</fullName>
    </submittedName>
</protein>
<dbReference type="GO" id="GO:0015031">
    <property type="term" value="P:protein transport"/>
    <property type="evidence" value="ECO:0007669"/>
    <property type="project" value="UniProtKB-KW"/>
</dbReference>
<evidence type="ECO:0000313" key="9">
    <source>
        <dbReference type="EMBL" id="KJL43661.1"/>
    </source>
</evidence>
<comment type="subcellular location">
    <subcellularLocation>
        <location evidence="1">Membrane</location>
        <topology evidence="1">Single-pass membrane protein</topology>
    </subcellularLocation>
</comment>
<keyword evidence="6" id="KW-0811">Translocation</keyword>
<dbReference type="AlphaFoldDB" id="A0A0M2HG15"/>
<reference evidence="9 10" key="1">
    <citation type="submission" date="2015-02" db="EMBL/GenBank/DDBJ databases">
        <title>Draft genome sequences of ten Microbacterium spp. with emphasis on heavy metal contaminated environments.</title>
        <authorList>
            <person name="Corretto E."/>
        </authorList>
    </citation>
    <scope>NUCLEOTIDE SEQUENCE [LARGE SCALE GENOMIC DNA]</scope>
    <source>
        <strain evidence="9 10">DSM 8608</strain>
    </source>
</reference>
<name>A0A0M2HG15_MICTR</name>
<accession>A0A0M2HG15</accession>
<keyword evidence="7" id="KW-0472">Membrane</keyword>
<dbReference type="EMBL" id="JYJA01000030">
    <property type="protein sequence ID" value="KJL43661.1"/>
    <property type="molecule type" value="Genomic_DNA"/>
</dbReference>
<comment type="caution">
    <text evidence="9">The sequence shown here is derived from an EMBL/GenBank/DDBJ whole genome shotgun (WGS) entry which is preliminary data.</text>
</comment>
<evidence type="ECO:0000256" key="6">
    <source>
        <dbReference type="ARBA" id="ARBA00023010"/>
    </source>
</evidence>
<evidence type="ECO:0000256" key="5">
    <source>
        <dbReference type="ARBA" id="ARBA00022989"/>
    </source>
</evidence>
<dbReference type="GO" id="GO:0016020">
    <property type="term" value="C:membrane"/>
    <property type="evidence" value="ECO:0007669"/>
    <property type="project" value="UniProtKB-ARBA"/>
</dbReference>
<dbReference type="RefSeq" id="WP_052676731.1">
    <property type="nucleotide sequence ID" value="NZ_JYJA01000030.1"/>
</dbReference>
<dbReference type="Pfam" id="PF02416">
    <property type="entry name" value="TatA_B_E"/>
    <property type="match status" value="1"/>
</dbReference>
<keyword evidence="2" id="KW-0813">Transport</keyword>
<feature type="region of interest" description="Disordered" evidence="8">
    <location>
        <begin position="87"/>
        <end position="127"/>
    </location>
</feature>
<evidence type="ECO:0000256" key="4">
    <source>
        <dbReference type="ARBA" id="ARBA00022927"/>
    </source>
</evidence>
<dbReference type="Gene3D" id="1.20.5.3310">
    <property type="match status" value="1"/>
</dbReference>
<organism evidence="9 10">
    <name type="scientific">Microbacterium trichothecenolyticum</name>
    <name type="common">Aureobacterium trichothecenolyticum</name>
    <dbReference type="NCBI Taxonomy" id="69370"/>
    <lineage>
        <taxon>Bacteria</taxon>
        <taxon>Bacillati</taxon>
        <taxon>Actinomycetota</taxon>
        <taxon>Actinomycetes</taxon>
        <taxon>Micrococcales</taxon>
        <taxon>Microbacteriaceae</taxon>
        <taxon>Microbacterium</taxon>
    </lineage>
</organism>
<keyword evidence="5" id="KW-1133">Transmembrane helix</keyword>
<evidence type="ECO:0000256" key="1">
    <source>
        <dbReference type="ARBA" id="ARBA00004167"/>
    </source>
</evidence>
<keyword evidence="10" id="KW-1185">Reference proteome</keyword>
<gene>
    <name evidence="9" type="primary">tatB_2</name>
    <name evidence="9" type="ORF">RS82_01357</name>
</gene>
<sequence length="127" mass="13592">MFFGLTVEKVFLIGVVGAVLLGPERLPELSRRLAHGVRAAKAALARTTARVRDEMGPEFDEVDWQKLDPRQYDPRRIVREALLEPVSSFQPLPPPLPAAEDAAAALDAVPSEPASASRGAPSAPSAV</sequence>
<proteinExistence type="predicted"/>
<evidence type="ECO:0000313" key="10">
    <source>
        <dbReference type="Proteomes" id="UP000034098"/>
    </source>
</evidence>
<evidence type="ECO:0000256" key="7">
    <source>
        <dbReference type="ARBA" id="ARBA00023136"/>
    </source>
</evidence>
<evidence type="ECO:0000256" key="8">
    <source>
        <dbReference type="SAM" id="MobiDB-lite"/>
    </source>
</evidence>
<evidence type="ECO:0000256" key="2">
    <source>
        <dbReference type="ARBA" id="ARBA00022448"/>
    </source>
</evidence>
<feature type="compositionally biased region" description="Low complexity" evidence="8">
    <location>
        <begin position="98"/>
        <end position="127"/>
    </location>
</feature>
<dbReference type="PRINTS" id="PR01506">
    <property type="entry name" value="TATBPROTEIN"/>
</dbReference>
<keyword evidence="4" id="KW-0653">Protein transport</keyword>
<keyword evidence="3" id="KW-0812">Transmembrane</keyword>
<dbReference type="Proteomes" id="UP000034098">
    <property type="component" value="Unassembled WGS sequence"/>
</dbReference>